<dbReference type="PANTHER" id="PTHR30349">
    <property type="entry name" value="PHAGE INTEGRASE-RELATED"/>
    <property type="match status" value="1"/>
</dbReference>
<reference evidence="6 7" key="1">
    <citation type="journal article" date="2018" name="ISME J.">
        <title>Endosymbiont genomes yield clues of tubeworm success.</title>
        <authorList>
            <person name="Li Y."/>
            <person name="Liles M.R."/>
            <person name="Halanych K.M."/>
        </authorList>
    </citation>
    <scope>NUCLEOTIDE SEQUENCE [LARGE SCALE GENOMIC DNA]</scope>
    <source>
        <strain evidence="6">A1462</strain>
    </source>
</reference>
<sequence length="316" mass="35133">MAIRRHKNGWEVDVTSRRAGIRIKRIVGTKKEATALEAEIHQQIIRDTLVDRGIEQGLERYLNGEATGLKSYDSLLSISRALLPHVEGRTFGQVGEVADNIKTTMLTDGLAKATINRRLALLRRLCNLAYDWGWTSQNQSRRVKLLPGETERHYYLTPDQVESIAANCPHTGDLIRIAAYTGLRRGELLGLKSDQISDQFIILGTDTKTARPRLVPIPEQIAQIVDDLPLPLPPNTNHILRTEFEAARASAGMQHIRFHDLRHTCASLLAQAGATLHLIGKAMGHSTPTMTNRYAHLVSDNLLDLARRLDGLGASK</sequence>
<evidence type="ECO:0000256" key="4">
    <source>
        <dbReference type="ARBA" id="ARBA00023172"/>
    </source>
</evidence>
<dbReference type="InterPro" id="IPR002104">
    <property type="entry name" value="Integrase_catalytic"/>
</dbReference>
<dbReference type="Proteomes" id="UP000254771">
    <property type="component" value="Unassembled WGS sequence"/>
</dbReference>
<keyword evidence="3" id="KW-0238">DNA-binding</keyword>
<dbReference type="AlphaFoldDB" id="A0A370DNG6"/>
<evidence type="ECO:0000256" key="2">
    <source>
        <dbReference type="ARBA" id="ARBA00022908"/>
    </source>
</evidence>
<dbReference type="Gene3D" id="1.10.443.10">
    <property type="entry name" value="Intergrase catalytic core"/>
    <property type="match status" value="1"/>
</dbReference>
<evidence type="ECO:0000313" key="6">
    <source>
        <dbReference type="EMBL" id="RDH86459.1"/>
    </source>
</evidence>
<comment type="caution">
    <text evidence="6">The sequence shown here is derived from an EMBL/GenBank/DDBJ whole genome shotgun (WGS) entry which is preliminary data.</text>
</comment>
<evidence type="ECO:0000313" key="7">
    <source>
        <dbReference type="Proteomes" id="UP000254771"/>
    </source>
</evidence>
<comment type="similarity">
    <text evidence="1">Belongs to the 'phage' integrase family.</text>
</comment>
<dbReference type="PANTHER" id="PTHR30349:SF64">
    <property type="entry name" value="PROPHAGE INTEGRASE INTD-RELATED"/>
    <property type="match status" value="1"/>
</dbReference>
<name>A0A370DNG6_9GAMM</name>
<organism evidence="6 7">
    <name type="scientific">endosymbiont of Escarpia spicata</name>
    <dbReference type="NCBI Taxonomy" id="2200908"/>
    <lineage>
        <taxon>Bacteria</taxon>
        <taxon>Pseudomonadati</taxon>
        <taxon>Pseudomonadota</taxon>
        <taxon>Gammaproteobacteria</taxon>
        <taxon>sulfur-oxidizing symbionts</taxon>
    </lineage>
</organism>
<keyword evidence="2" id="KW-0229">DNA integration</keyword>
<dbReference type="InterPro" id="IPR050090">
    <property type="entry name" value="Tyrosine_recombinase_XerCD"/>
</dbReference>
<dbReference type="GO" id="GO:0003677">
    <property type="term" value="F:DNA binding"/>
    <property type="evidence" value="ECO:0007669"/>
    <property type="project" value="UniProtKB-KW"/>
</dbReference>
<proteinExistence type="inferred from homology"/>
<feature type="domain" description="Tyr recombinase" evidence="5">
    <location>
        <begin position="151"/>
        <end position="307"/>
    </location>
</feature>
<dbReference type="CDD" id="cd00796">
    <property type="entry name" value="INT_Rci_Hp1_C"/>
    <property type="match status" value="1"/>
</dbReference>
<dbReference type="PROSITE" id="PS51898">
    <property type="entry name" value="TYR_RECOMBINASE"/>
    <property type="match status" value="1"/>
</dbReference>
<accession>A0A370DNG6</accession>
<dbReference type="EMBL" id="QFXE01000009">
    <property type="protein sequence ID" value="RDH86459.1"/>
    <property type="molecule type" value="Genomic_DNA"/>
</dbReference>
<keyword evidence="4" id="KW-0233">DNA recombination</keyword>
<evidence type="ECO:0000256" key="3">
    <source>
        <dbReference type="ARBA" id="ARBA00023125"/>
    </source>
</evidence>
<dbReference type="Gene3D" id="1.10.150.130">
    <property type="match status" value="1"/>
</dbReference>
<dbReference type="InterPro" id="IPR010998">
    <property type="entry name" value="Integrase_recombinase_N"/>
</dbReference>
<dbReference type="InterPro" id="IPR011010">
    <property type="entry name" value="DNA_brk_join_enz"/>
</dbReference>
<keyword evidence="7" id="KW-1185">Reference proteome</keyword>
<gene>
    <name evidence="6" type="ORF">DIZ78_08205</name>
</gene>
<evidence type="ECO:0000259" key="5">
    <source>
        <dbReference type="PROSITE" id="PS51898"/>
    </source>
</evidence>
<dbReference type="GO" id="GO:0015074">
    <property type="term" value="P:DNA integration"/>
    <property type="evidence" value="ECO:0007669"/>
    <property type="project" value="UniProtKB-KW"/>
</dbReference>
<dbReference type="SUPFAM" id="SSF56349">
    <property type="entry name" value="DNA breaking-rejoining enzymes"/>
    <property type="match status" value="1"/>
</dbReference>
<dbReference type="GO" id="GO:0006310">
    <property type="term" value="P:DNA recombination"/>
    <property type="evidence" value="ECO:0007669"/>
    <property type="project" value="UniProtKB-KW"/>
</dbReference>
<evidence type="ECO:0000256" key="1">
    <source>
        <dbReference type="ARBA" id="ARBA00008857"/>
    </source>
</evidence>
<dbReference type="InterPro" id="IPR013762">
    <property type="entry name" value="Integrase-like_cat_sf"/>
</dbReference>
<protein>
    <submittedName>
        <fullName evidence="6">Site-specific integrase</fullName>
    </submittedName>
</protein>
<dbReference type="Pfam" id="PF00589">
    <property type="entry name" value="Phage_integrase"/>
    <property type="match status" value="1"/>
</dbReference>